<protein>
    <submittedName>
        <fullName evidence="1">Uncharacterized protein</fullName>
    </submittedName>
</protein>
<reference evidence="1" key="1">
    <citation type="journal article" date="2022" name="bioRxiv">
        <title>Population genetic analysis of Ophidiomyces ophidiicola, the causative agent of snake fungal disease, indicates recent introductions to the USA.</title>
        <authorList>
            <person name="Ladner J.T."/>
            <person name="Palmer J.M."/>
            <person name="Ettinger C.L."/>
            <person name="Stajich J.E."/>
            <person name="Farrell T.M."/>
            <person name="Glorioso B.M."/>
            <person name="Lawson B."/>
            <person name="Price S.J."/>
            <person name="Stengle A.G."/>
            <person name="Grear D.A."/>
            <person name="Lorch J.M."/>
        </authorList>
    </citation>
    <scope>NUCLEOTIDE SEQUENCE</scope>
    <source>
        <strain evidence="1">NWHC 24266-5</strain>
    </source>
</reference>
<evidence type="ECO:0000313" key="1">
    <source>
        <dbReference type="EMBL" id="KAI2389557.1"/>
    </source>
</evidence>
<sequence length="261" mass="28447">MSLSPIPYSASSLQSPPALATPPPPPPKPSSHEASGRGTPIPNPHVRSPAPSTPPKEALAPREDAQTVAGDRNFASPSSSAQPPGRDDGWIPETLRDKSTNDLQSVLSEPLLLNALANTHPSYPASQSHLLALLHANKSLAAHALELESHLSSLRSSTETLLLQHQSLELSWRKKQTEMDTALAPWSPKALYQRLVAGIAEQEAVVRAVEESFLEGDLHHGVAGEREVVEWVRRVRSESAKLEMRREARARWDEGRVGGWR</sequence>
<comment type="caution">
    <text evidence="1">The sequence shown here is derived from an EMBL/GenBank/DDBJ whole genome shotgun (WGS) entry which is preliminary data.</text>
</comment>
<gene>
    <name evidence="1" type="ORF">LOY88_002020</name>
</gene>
<proteinExistence type="predicted"/>
<dbReference type="EMBL" id="JALBCA010000023">
    <property type="protein sequence ID" value="KAI2389557.1"/>
    <property type="molecule type" value="Genomic_DNA"/>
</dbReference>
<accession>A0ACB8V011</accession>
<name>A0ACB8V011_9EURO</name>
<organism evidence="1">
    <name type="scientific">Ophidiomyces ophidiicola</name>
    <dbReference type="NCBI Taxonomy" id="1387563"/>
    <lineage>
        <taxon>Eukaryota</taxon>
        <taxon>Fungi</taxon>
        <taxon>Dikarya</taxon>
        <taxon>Ascomycota</taxon>
        <taxon>Pezizomycotina</taxon>
        <taxon>Eurotiomycetes</taxon>
        <taxon>Eurotiomycetidae</taxon>
        <taxon>Onygenales</taxon>
        <taxon>Onygenaceae</taxon>
        <taxon>Ophidiomyces</taxon>
    </lineage>
</organism>